<dbReference type="AlphaFoldDB" id="A0A934WIA0"/>
<name>A0A934WIA0_9RHOB</name>
<feature type="domain" description="DUF7146" evidence="2">
    <location>
        <begin position="94"/>
        <end position="195"/>
    </location>
</feature>
<dbReference type="Proteomes" id="UP000706333">
    <property type="component" value="Unassembled WGS sequence"/>
</dbReference>
<dbReference type="Pfam" id="PF23639">
    <property type="entry name" value="DUF7146"/>
    <property type="match status" value="1"/>
</dbReference>
<reference evidence="3" key="1">
    <citation type="submission" date="2017-05" db="EMBL/GenBank/DDBJ databases">
        <authorList>
            <person name="Imhoff J.F."/>
            <person name="Rahn T."/>
            <person name="Kuenzel S."/>
            <person name="Neulinger S.C."/>
        </authorList>
    </citation>
    <scope>NUCLEOTIDE SEQUENCE</scope>
    <source>
        <strain evidence="3">LMG 28126</strain>
    </source>
</reference>
<gene>
    <name evidence="3" type="ORF">CCR87_11740</name>
</gene>
<accession>A0A934WIA0</accession>
<evidence type="ECO:0008006" key="5">
    <source>
        <dbReference type="Google" id="ProtNLM"/>
    </source>
</evidence>
<dbReference type="Gene3D" id="3.40.1360.10">
    <property type="match status" value="1"/>
</dbReference>
<feature type="domain" description="Toprim" evidence="1">
    <location>
        <begin position="202"/>
        <end position="292"/>
    </location>
</feature>
<keyword evidence="4" id="KW-1185">Reference proteome</keyword>
<organism evidence="3 4">
    <name type="scientific">Rhodobaculum claviforme</name>
    <dbReference type="NCBI Taxonomy" id="1549854"/>
    <lineage>
        <taxon>Bacteria</taxon>
        <taxon>Pseudomonadati</taxon>
        <taxon>Pseudomonadota</taxon>
        <taxon>Alphaproteobacteria</taxon>
        <taxon>Rhodobacterales</taxon>
        <taxon>Paracoccaceae</taxon>
        <taxon>Rhodobaculum</taxon>
    </lineage>
</organism>
<dbReference type="InterPro" id="IPR055570">
    <property type="entry name" value="DUF7146"/>
</dbReference>
<evidence type="ECO:0000313" key="3">
    <source>
        <dbReference type="EMBL" id="MBK5927990.1"/>
    </source>
</evidence>
<dbReference type="RefSeq" id="WP_201157740.1">
    <property type="nucleotide sequence ID" value="NZ_NHSD01000284.1"/>
</dbReference>
<dbReference type="Pfam" id="PF13362">
    <property type="entry name" value="Toprim_3"/>
    <property type="match status" value="1"/>
</dbReference>
<comment type="caution">
    <text evidence="3">The sequence shown here is derived from an EMBL/GenBank/DDBJ whole genome shotgun (WGS) entry which is preliminary data.</text>
</comment>
<protein>
    <recommendedName>
        <fullName evidence="5">Toprim domain-containing protein</fullName>
    </recommendedName>
</protein>
<proteinExistence type="predicted"/>
<evidence type="ECO:0000259" key="1">
    <source>
        <dbReference type="Pfam" id="PF13362"/>
    </source>
</evidence>
<sequence length="295" mass="31270">MTDARTLAEMLGGRWSGRSGNAPCPVCQPERRRDQAALSVTDGDGGKLVLHCFKMRCSFGDILDAAGIGRGDYTPPDPAEIAQREAERLAVAQRKADQALRLWREAQPIEGTLAARYLYKARGIPLERLPAVLRFHPECWHGATARRWPAMVAAVQGAGFPAVHRSYLRPDGLGKAPVNPPKAMLGAVAGGAVRLADGPGPLLVGEGIESTLAAWALHGDVTARAWAALSTSGLRGLRLPPQPAQLCIAPDNDAPGMAAAHALAERAHALGWAVIIAQPPKGQDWNDILVAEVAK</sequence>
<evidence type="ECO:0000259" key="2">
    <source>
        <dbReference type="Pfam" id="PF23639"/>
    </source>
</evidence>
<dbReference type="EMBL" id="NHSD01000284">
    <property type="protein sequence ID" value="MBK5927990.1"/>
    <property type="molecule type" value="Genomic_DNA"/>
</dbReference>
<evidence type="ECO:0000313" key="4">
    <source>
        <dbReference type="Proteomes" id="UP000706333"/>
    </source>
</evidence>
<dbReference type="InterPro" id="IPR006171">
    <property type="entry name" value="TOPRIM_dom"/>
</dbReference>
<reference evidence="3" key="2">
    <citation type="journal article" date="2020" name="Microorganisms">
        <title>Osmotic Adaptation and Compatible Solute Biosynthesis of Phototrophic Bacteria as Revealed from Genome Analyses.</title>
        <authorList>
            <person name="Imhoff J.F."/>
            <person name="Rahn T."/>
            <person name="Kunzel S."/>
            <person name="Keller A."/>
            <person name="Neulinger S.C."/>
        </authorList>
    </citation>
    <scope>NUCLEOTIDE SEQUENCE</scope>
    <source>
        <strain evidence="3">LMG 28126</strain>
    </source>
</reference>